<reference evidence="1" key="1">
    <citation type="submission" date="2021-06" db="EMBL/GenBank/DDBJ databases">
        <authorList>
            <person name="Kallberg Y."/>
            <person name="Tangrot J."/>
            <person name="Rosling A."/>
        </authorList>
    </citation>
    <scope>NUCLEOTIDE SEQUENCE</scope>
    <source>
        <strain evidence="1">MT106</strain>
    </source>
</reference>
<accession>A0A9N8VAC4</accession>
<dbReference type="AlphaFoldDB" id="A0A9N8VAC4"/>
<comment type="caution">
    <text evidence="1">The sequence shown here is derived from an EMBL/GenBank/DDBJ whole genome shotgun (WGS) entry which is preliminary data.</text>
</comment>
<keyword evidence="2" id="KW-1185">Reference proteome</keyword>
<evidence type="ECO:0000313" key="2">
    <source>
        <dbReference type="Proteomes" id="UP000789831"/>
    </source>
</evidence>
<organism evidence="1 2">
    <name type="scientific">Ambispora gerdemannii</name>
    <dbReference type="NCBI Taxonomy" id="144530"/>
    <lineage>
        <taxon>Eukaryota</taxon>
        <taxon>Fungi</taxon>
        <taxon>Fungi incertae sedis</taxon>
        <taxon>Mucoromycota</taxon>
        <taxon>Glomeromycotina</taxon>
        <taxon>Glomeromycetes</taxon>
        <taxon>Archaeosporales</taxon>
        <taxon>Ambisporaceae</taxon>
        <taxon>Ambispora</taxon>
    </lineage>
</organism>
<dbReference type="SUPFAM" id="SSF47095">
    <property type="entry name" value="HMG-box"/>
    <property type="match status" value="1"/>
</dbReference>
<gene>
    <name evidence="1" type="ORF">AGERDE_LOCUS1288</name>
</gene>
<evidence type="ECO:0000313" key="1">
    <source>
        <dbReference type="EMBL" id="CAG8444103.1"/>
    </source>
</evidence>
<protein>
    <submittedName>
        <fullName evidence="1">4286_t:CDS:1</fullName>
    </submittedName>
</protein>
<dbReference type="InterPro" id="IPR036910">
    <property type="entry name" value="HMG_box_dom_sf"/>
</dbReference>
<sequence length="142" mass="16855">MIITFVPPEDSTCQLSDVQIVRRYIDRPSLKYFRYLKRRCNGFILFRISVSNALKKGGRVRNARQISQLASTMWERMNSREKRRYENLSVTLSRENIEWTNQNAPITVHEAPNMTSIDNPNTEFYGYSRNIWRDEDAVLFEL</sequence>
<dbReference type="OrthoDB" id="10523870at2759"/>
<proteinExistence type="predicted"/>
<name>A0A9N8VAC4_9GLOM</name>
<dbReference type="Gene3D" id="1.10.30.10">
    <property type="entry name" value="High mobility group box domain"/>
    <property type="match status" value="1"/>
</dbReference>
<dbReference type="EMBL" id="CAJVPL010000084">
    <property type="protein sequence ID" value="CAG8444103.1"/>
    <property type="molecule type" value="Genomic_DNA"/>
</dbReference>
<dbReference type="Proteomes" id="UP000789831">
    <property type="component" value="Unassembled WGS sequence"/>
</dbReference>